<comment type="caution">
    <text evidence="2">The sequence shown here is derived from an EMBL/GenBank/DDBJ whole genome shotgun (WGS) entry which is preliminary data.</text>
</comment>
<reference evidence="2 3" key="1">
    <citation type="journal article" date="2024" name="bioRxiv">
        <title>A reference genome for Trichogramma kaykai: A tiny desert-dwelling parasitoid wasp with competing sex-ratio distorters.</title>
        <authorList>
            <person name="Culotta J."/>
            <person name="Lindsey A.R."/>
        </authorList>
    </citation>
    <scope>NUCLEOTIDE SEQUENCE [LARGE SCALE GENOMIC DNA]</scope>
    <source>
        <strain evidence="2 3">KSX58</strain>
    </source>
</reference>
<proteinExistence type="predicted"/>
<evidence type="ECO:0000256" key="1">
    <source>
        <dbReference type="SAM" id="MobiDB-lite"/>
    </source>
</evidence>
<dbReference type="AlphaFoldDB" id="A0ABD2VUU5"/>
<feature type="region of interest" description="Disordered" evidence="1">
    <location>
        <begin position="1"/>
        <end position="26"/>
    </location>
</feature>
<dbReference type="EMBL" id="JBJJXI010000174">
    <property type="protein sequence ID" value="KAL3384369.1"/>
    <property type="molecule type" value="Genomic_DNA"/>
</dbReference>
<accession>A0ABD2VUU5</accession>
<organism evidence="2 3">
    <name type="scientific">Trichogramma kaykai</name>
    <dbReference type="NCBI Taxonomy" id="54128"/>
    <lineage>
        <taxon>Eukaryota</taxon>
        <taxon>Metazoa</taxon>
        <taxon>Ecdysozoa</taxon>
        <taxon>Arthropoda</taxon>
        <taxon>Hexapoda</taxon>
        <taxon>Insecta</taxon>
        <taxon>Pterygota</taxon>
        <taxon>Neoptera</taxon>
        <taxon>Endopterygota</taxon>
        <taxon>Hymenoptera</taxon>
        <taxon>Apocrita</taxon>
        <taxon>Proctotrupomorpha</taxon>
        <taxon>Chalcidoidea</taxon>
        <taxon>Trichogrammatidae</taxon>
        <taxon>Trichogramma</taxon>
    </lineage>
</organism>
<name>A0ABD2VUU5_9HYME</name>
<feature type="region of interest" description="Disordered" evidence="1">
    <location>
        <begin position="50"/>
        <end position="118"/>
    </location>
</feature>
<feature type="compositionally biased region" description="Basic and acidic residues" evidence="1">
    <location>
        <begin position="50"/>
        <end position="63"/>
    </location>
</feature>
<protein>
    <submittedName>
        <fullName evidence="2">Uncharacterized protein</fullName>
    </submittedName>
</protein>
<feature type="compositionally biased region" description="Polar residues" evidence="1">
    <location>
        <begin position="64"/>
        <end position="75"/>
    </location>
</feature>
<feature type="compositionally biased region" description="Polar residues" evidence="1">
    <location>
        <begin position="1"/>
        <end position="19"/>
    </location>
</feature>
<dbReference type="Proteomes" id="UP001627154">
    <property type="component" value="Unassembled WGS sequence"/>
</dbReference>
<evidence type="ECO:0000313" key="2">
    <source>
        <dbReference type="EMBL" id="KAL3384369.1"/>
    </source>
</evidence>
<evidence type="ECO:0000313" key="3">
    <source>
        <dbReference type="Proteomes" id="UP001627154"/>
    </source>
</evidence>
<keyword evidence="3" id="KW-1185">Reference proteome</keyword>
<gene>
    <name evidence="2" type="ORF">TKK_019847</name>
</gene>
<sequence length="118" mass="12964">MPHSGLRSTQEDNGVQGSTLLAGGHGSCLHTVLDEKQATRNIAAGVAATEKRASEPHLHEHVVDTNNNATVSEETFTVVKGRRGRHRDAHQAEEVERSSQLPRLRQRKIRLRSDATAE</sequence>